<organism evidence="1 2">
    <name type="scientific">Nocardioides acrostichi</name>
    <dbReference type="NCBI Taxonomy" id="2784339"/>
    <lineage>
        <taxon>Bacteria</taxon>
        <taxon>Bacillati</taxon>
        <taxon>Actinomycetota</taxon>
        <taxon>Actinomycetes</taxon>
        <taxon>Propionibacteriales</taxon>
        <taxon>Nocardioidaceae</taxon>
        <taxon>Nocardioides</taxon>
    </lineage>
</organism>
<dbReference type="Proteomes" id="UP000656804">
    <property type="component" value="Unassembled WGS sequence"/>
</dbReference>
<sequence>MWIDRNFLRMDPYAFVSTDGNNLFPEFVHDAAQAFEVDPNGIYCIGSGAIGLSCNPKNVQEGHLKAFGASSDLDIAVISQFHFDQAWRDLRVLAHTAYTPSTSKTLRVNLDHQRARMFDGAIVANKLMTRLTFGPHWGPHRLRLQFEWRDRLSLSGKVNLWVYRDYWSVRSYVAEGIEKCLEKLRSFDDDSV</sequence>
<keyword evidence="2" id="KW-1185">Reference proteome</keyword>
<dbReference type="AlphaFoldDB" id="A0A930Y7Z1"/>
<gene>
    <name evidence="1" type="ORF">ISG29_12445</name>
</gene>
<dbReference type="RefSeq" id="WP_194503750.1">
    <property type="nucleotide sequence ID" value="NZ_JADIVZ010000005.1"/>
</dbReference>
<dbReference type="EMBL" id="JADIVZ010000005">
    <property type="protein sequence ID" value="MBF4162501.1"/>
    <property type="molecule type" value="Genomic_DNA"/>
</dbReference>
<name>A0A930Y7Z1_9ACTN</name>
<reference evidence="1" key="1">
    <citation type="submission" date="2020-11" db="EMBL/GenBank/DDBJ databases">
        <title>Nocardioides sp. CBS4Y-1, whole genome shotgun sequence.</title>
        <authorList>
            <person name="Tuo L."/>
        </authorList>
    </citation>
    <scope>NUCLEOTIDE SEQUENCE</scope>
    <source>
        <strain evidence="1">CBS4Y-1</strain>
    </source>
</reference>
<accession>A0A930Y7Z1</accession>
<evidence type="ECO:0000313" key="1">
    <source>
        <dbReference type="EMBL" id="MBF4162501.1"/>
    </source>
</evidence>
<proteinExistence type="predicted"/>
<protein>
    <submittedName>
        <fullName evidence="1">Uncharacterized protein</fullName>
    </submittedName>
</protein>
<evidence type="ECO:0000313" key="2">
    <source>
        <dbReference type="Proteomes" id="UP000656804"/>
    </source>
</evidence>
<comment type="caution">
    <text evidence="1">The sequence shown here is derived from an EMBL/GenBank/DDBJ whole genome shotgun (WGS) entry which is preliminary data.</text>
</comment>